<gene>
    <name evidence="2" type="ORF">DB31_3120</name>
</gene>
<dbReference type="PANTHER" id="PTHR43081">
    <property type="entry name" value="ADENYLATE CYCLASE, TERMINAL-DIFFERENTIATION SPECIFIC-RELATED"/>
    <property type="match status" value="1"/>
</dbReference>
<feature type="domain" description="Guanylate cyclase" evidence="1">
    <location>
        <begin position="308"/>
        <end position="424"/>
    </location>
</feature>
<keyword evidence="3" id="KW-1185">Reference proteome</keyword>
<accession>A0A085W5U8</accession>
<comment type="caution">
    <text evidence="2">The sequence shown here is derived from an EMBL/GenBank/DDBJ whole genome shotgun (WGS) entry which is preliminary data.</text>
</comment>
<dbReference type="GO" id="GO:0006171">
    <property type="term" value="P:cAMP biosynthetic process"/>
    <property type="evidence" value="ECO:0007669"/>
    <property type="project" value="TreeGrafter"/>
</dbReference>
<dbReference type="InterPro" id="IPR001054">
    <property type="entry name" value="A/G_cyclase"/>
</dbReference>
<proteinExistence type="predicted"/>
<reference evidence="2 3" key="1">
    <citation type="submission" date="2014-04" db="EMBL/GenBank/DDBJ databases">
        <title>Genome assembly of Hyalangium minutum DSM 14724.</title>
        <authorList>
            <person name="Sharma G."/>
            <person name="Subramanian S."/>
        </authorList>
    </citation>
    <scope>NUCLEOTIDE SEQUENCE [LARGE SCALE GENOMIC DNA]</scope>
    <source>
        <strain evidence="2 3">DSM 14724</strain>
    </source>
</reference>
<dbReference type="STRING" id="394096.DB31_3120"/>
<dbReference type="PATRIC" id="fig|394096.3.peg.7445"/>
<sequence>MSVALENRIEVLRAHRHFRPGTVDRFARFITTAPEEALFRTSPLHFAADAGVPENEAIDLFLRATHAGILEFTWGLLCPWCGAFLTTPAALRSLSRERDCQMCRVSVRTEDDTMEVAFSVAPAVRRIRFHQPDSLDLQRDLLALMFSQSRTVPENIRQLLGESVLESISLPPGGVHRFTQRLEAGRIYFLAAPIHHVYCKLEVSADEGVSSVDAELMDGRMLPGLVKVRAGEVSLTIHNRTPDAARVALVKFWFTSSQLSCDIPSMTRGSTMRRYFSGKRLVTHQTFRELFRAESIPSEGGLEFKSMTVLFTDLKGSTELYERIGDMRAYGLVREHFGVLRDLIAEQGGSMVKTIGDAVMASFAEPTPALEAATAMTREVRRVSREGAQLQLKVGLHTGPCIAVELNERLDYFGQTVNVAARVQGVAGADEIAITEPVYAAPGAQDIIRAAELNATRERALLKGVEGETTVYRLR</sequence>
<dbReference type="RefSeq" id="WP_044196758.1">
    <property type="nucleotide sequence ID" value="NZ_JMCB01000019.1"/>
</dbReference>
<dbReference type="PANTHER" id="PTHR43081:SF19">
    <property type="entry name" value="PH-SENSITIVE ADENYLATE CYCLASE RV1264"/>
    <property type="match status" value="1"/>
</dbReference>
<dbReference type="Proteomes" id="UP000028725">
    <property type="component" value="Unassembled WGS sequence"/>
</dbReference>
<evidence type="ECO:0000313" key="2">
    <source>
        <dbReference type="EMBL" id="KFE63061.1"/>
    </source>
</evidence>
<dbReference type="CDD" id="cd07302">
    <property type="entry name" value="CHD"/>
    <property type="match status" value="1"/>
</dbReference>
<dbReference type="Pfam" id="PF19363">
    <property type="entry name" value="DUF5939"/>
    <property type="match status" value="1"/>
</dbReference>
<dbReference type="Pfam" id="PF00211">
    <property type="entry name" value="Guanylate_cyc"/>
    <property type="match status" value="1"/>
</dbReference>
<dbReference type="InterPro" id="IPR050697">
    <property type="entry name" value="Adenylyl/Guanylyl_Cyclase_3/4"/>
</dbReference>
<dbReference type="Gene3D" id="3.30.70.1230">
    <property type="entry name" value="Nucleotide cyclase"/>
    <property type="match status" value="1"/>
</dbReference>
<dbReference type="GO" id="GO:0004016">
    <property type="term" value="F:adenylate cyclase activity"/>
    <property type="evidence" value="ECO:0007669"/>
    <property type="project" value="UniProtKB-ARBA"/>
</dbReference>
<evidence type="ECO:0000313" key="3">
    <source>
        <dbReference type="Proteomes" id="UP000028725"/>
    </source>
</evidence>
<organism evidence="2 3">
    <name type="scientific">Hyalangium minutum</name>
    <dbReference type="NCBI Taxonomy" id="394096"/>
    <lineage>
        <taxon>Bacteria</taxon>
        <taxon>Pseudomonadati</taxon>
        <taxon>Myxococcota</taxon>
        <taxon>Myxococcia</taxon>
        <taxon>Myxococcales</taxon>
        <taxon>Cystobacterineae</taxon>
        <taxon>Archangiaceae</taxon>
        <taxon>Hyalangium</taxon>
    </lineage>
</organism>
<dbReference type="OrthoDB" id="9801841at2"/>
<dbReference type="SUPFAM" id="SSF55073">
    <property type="entry name" value="Nucleotide cyclase"/>
    <property type="match status" value="1"/>
</dbReference>
<protein>
    <submittedName>
        <fullName evidence="2">Adenylate cyclase</fullName>
    </submittedName>
</protein>
<dbReference type="PROSITE" id="PS50125">
    <property type="entry name" value="GUANYLATE_CYCLASE_2"/>
    <property type="match status" value="1"/>
</dbReference>
<evidence type="ECO:0000259" key="1">
    <source>
        <dbReference type="PROSITE" id="PS50125"/>
    </source>
</evidence>
<dbReference type="InterPro" id="IPR045983">
    <property type="entry name" value="GUC-dom-containing_N"/>
</dbReference>
<name>A0A085W5U8_9BACT</name>
<dbReference type="InterPro" id="IPR029787">
    <property type="entry name" value="Nucleotide_cyclase"/>
</dbReference>
<dbReference type="SMART" id="SM00044">
    <property type="entry name" value="CYCc"/>
    <property type="match status" value="1"/>
</dbReference>
<dbReference type="AlphaFoldDB" id="A0A085W5U8"/>
<dbReference type="GO" id="GO:0035556">
    <property type="term" value="P:intracellular signal transduction"/>
    <property type="evidence" value="ECO:0007669"/>
    <property type="project" value="InterPro"/>
</dbReference>
<dbReference type="EMBL" id="JMCB01000019">
    <property type="protein sequence ID" value="KFE63061.1"/>
    <property type="molecule type" value="Genomic_DNA"/>
</dbReference>